<accession>A0A6A6XZY2</accession>
<evidence type="ECO:0000313" key="2">
    <source>
        <dbReference type="EMBL" id="KAF2801960.1"/>
    </source>
</evidence>
<feature type="region of interest" description="Disordered" evidence="1">
    <location>
        <begin position="267"/>
        <end position="289"/>
    </location>
</feature>
<evidence type="ECO:0000313" key="3">
    <source>
        <dbReference type="Proteomes" id="UP000504636"/>
    </source>
</evidence>
<organism evidence="2">
    <name type="scientific">Mytilinidion resinicola</name>
    <dbReference type="NCBI Taxonomy" id="574789"/>
    <lineage>
        <taxon>Eukaryota</taxon>
        <taxon>Fungi</taxon>
        <taxon>Dikarya</taxon>
        <taxon>Ascomycota</taxon>
        <taxon>Pezizomycotina</taxon>
        <taxon>Dothideomycetes</taxon>
        <taxon>Pleosporomycetidae</taxon>
        <taxon>Mytilinidiales</taxon>
        <taxon>Mytilinidiaceae</taxon>
        <taxon>Mytilinidion</taxon>
    </lineage>
</organism>
<feature type="compositionally biased region" description="Pro residues" evidence="1">
    <location>
        <begin position="325"/>
        <end position="342"/>
    </location>
</feature>
<sequence length="398" mass="43845">MSFGISITDITTLVHFAWTTYRRAKSASSSFAEVACEALSLHTVLQKGLDDVSDPDSALSKRGPTRRVEFDQITSNCNTALAELDALVKKYKGLGTNSQRTWERVKFGQEELDTIRSKLSLHVQMVNLFLTSLHGHMLDRIERKIDVLVAEINSGQREPSVLTVAEEDNEGQDIWEMLKSELLEEGITGDDIEQHKIQIKTYIQHLLFETSQPPSSLGMTEDTERSKPNAGTITTLDGSHVLGETCIRLRPHSSSLETCISPEMAIEEQSADPVSVTSFDTPAGGGRDPQGIYNGVRLVRYNTVNFSPWTNPFYPSLLLVPPSLPPPPPPPPPPPSPPPLPPLSTSATSHRSTRSTGPVSVSSQSGKKKSRALGRNGNKRTMTNDALKSYGFHRYTLW</sequence>
<feature type="region of interest" description="Disordered" evidence="1">
    <location>
        <begin position="325"/>
        <end position="384"/>
    </location>
</feature>
<dbReference type="Proteomes" id="UP000504636">
    <property type="component" value="Unplaced"/>
</dbReference>
<dbReference type="GeneID" id="54467208"/>
<dbReference type="AlphaFoldDB" id="A0A6A6XZY2"/>
<keyword evidence="3" id="KW-1185">Reference proteome</keyword>
<feature type="compositionally biased region" description="Low complexity" evidence="1">
    <location>
        <begin position="343"/>
        <end position="365"/>
    </location>
</feature>
<reference evidence="4" key="2">
    <citation type="submission" date="2020-04" db="EMBL/GenBank/DDBJ databases">
        <authorList>
            <consortium name="NCBI Genome Project"/>
        </authorList>
    </citation>
    <scope>NUCLEOTIDE SEQUENCE</scope>
    <source>
        <strain evidence="4">CBS 304.34</strain>
    </source>
</reference>
<reference evidence="4" key="3">
    <citation type="submission" date="2025-04" db="UniProtKB">
        <authorList>
            <consortium name="RefSeq"/>
        </authorList>
    </citation>
    <scope>IDENTIFICATION</scope>
    <source>
        <strain evidence="4">CBS 304.34</strain>
    </source>
</reference>
<dbReference type="EMBL" id="MU003726">
    <property type="protein sequence ID" value="KAF2801960.1"/>
    <property type="molecule type" value="Genomic_DNA"/>
</dbReference>
<dbReference type="OrthoDB" id="7464126at2759"/>
<protein>
    <recommendedName>
        <fullName evidence="5">Fungal N-terminal domain-containing protein</fullName>
    </recommendedName>
</protein>
<proteinExistence type="predicted"/>
<evidence type="ECO:0000256" key="1">
    <source>
        <dbReference type="SAM" id="MobiDB-lite"/>
    </source>
</evidence>
<dbReference type="RefSeq" id="XP_033568924.1">
    <property type="nucleotide sequence ID" value="XM_033726315.1"/>
</dbReference>
<evidence type="ECO:0008006" key="5">
    <source>
        <dbReference type="Google" id="ProtNLM"/>
    </source>
</evidence>
<evidence type="ECO:0000313" key="4">
    <source>
        <dbReference type="RefSeq" id="XP_033568924.1"/>
    </source>
</evidence>
<name>A0A6A6XZY2_9PEZI</name>
<reference evidence="2 4" key="1">
    <citation type="journal article" date="2020" name="Stud. Mycol.">
        <title>101 Dothideomycetes genomes: a test case for predicting lifestyles and emergence of pathogens.</title>
        <authorList>
            <person name="Haridas S."/>
            <person name="Albert R."/>
            <person name="Binder M."/>
            <person name="Bloem J."/>
            <person name="Labutti K."/>
            <person name="Salamov A."/>
            <person name="Andreopoulos B."/>
            <person name="Baker S."/>
            <person name="Barry K."/>
            <person name="Bills G."/>
            <person name="Bluhm B."/>
            <person name="Cannon C."/>
            <person name="Castanera R."/>
            <person name="Culley D."/>
            <person name="Daum C."/>
            <person name="Ezra D."/>
            <person name="Gonzalez J."/>
            <person name="Henrissat B."/>
            <person name="Kuo A."/>
            <person name="Liang C."/>
            <person name="Lipzen A."/>
            <person name="Lutzoni F."/>
            <person name="Magnuson J."/>
            <person name="Mondo S."/>
            <person name="Nolan M."/>
            <person name="Ohm R."/>
            <person name="Pangilinan J."/>
            <person name="Park H.-J."/>
            <person name="Ramirez L."/>
            <person name="Alfaro M."/>
            <person name="Sun H."/>
            <person name="Tritt A."/>
            <person name="Yoshinaga Y."/>
            <person name="Zwiers L.-H."/>
            <person name="Turgeon B."/>
            <person name="Goodwin S."/>
            <person name="Spatafora J."/>
            <person name="Crous P."/>
            <person name="Grigoriev I."/>
        </authorList>
    </citation>
    <scope>NUCLEOTIDE SEQUENCE</scope>
    <source>
        <strain evidence="2 4">CBS 304.34</strain>
    </source>
</reference>
<gene>
    <name evidence="2 4" type="ORF">BDZ99DRAFT_527918</name>
</gene>